<sequence length="101" mass="10988">MTSDHDEINRTLGRVQGLLESLDAGQRSHQAKLDQIISAQGRVFESARNIAEIKGTLDKHGDRLGKLENWQSVAKVRLSLLAAGISSGAAYFVKFFTHPGG</sequence>
<organism evidence="1 2">
    <name type="scientific">Candidatus Lambdaproteobacteria bacterium RIFOXYD2_FULL_50_16</name>
    <dbReference type="NCBI Taxonomy" id="1817772"/>
    <lineage>
        <taxon>Bacteria</taxon>
        <taxon>Pseudomonadati</taxon>
        <taxon>Pseudomonadota</taxon>
        <taxon>Candidatus Lambdaproteobacteria</taxon>
    </lineage>
</organism>
<evidence type="ECO:0000313" key="2">
    <source>
        <dbReference type="Proteomes" id="UP000178449"/>
    </source>
</evidence>
<name>A0A1F6G4M6_9PROT</name>
<dbReference type="AlphaFoldDB" id="A0A1F6G4M6"/>
<protein>
    <submittedName>
        <fullName evidence="1">Uncharacterized protein</fullName>
    </submittedName>
</protein>
<accession>A0A1F6G4M6</accession>
<comment type="caution">
    <text evidence="1">The sequence shown here is derived from an EMBL/GenBank/DDBJ whole genome shotgun (WGS) entry which is preliminary data.</text>
</comment>
<dbReference type="EMBL" id="MFNE01000053">
    <property type="protein sequence ID" value="OGG93066.1"/>
    <property type="molecule type" value="Genomic_DNA"/>
</dbReference>
<evidence type="ECO:0000313" key="1">
    <source>
        <dbReference type="EMBL" id="OGG93066.1"/>
    </source>
</evidence>
<gene>
    <name evidence="1" type="ORF">A2527_14150</name>
</gene>
<dbReference type="STRING" id="1817772.A2527_14150"/>
<proteinExistence type="predicted"/>
<reference evidence="1 2" key="1">
    <citation type="journal article" date="2016" name="Nat. Commun.">
        <title>Thousands of microbial genomes shed light on interconnected biogeochemical processes in an aquifer system.</title>
        <authorList>
            <person name="Anantharaman K."/>
            <person name="Brown C.T."/>
            <person name="Hug L.A."/>
            <person name="Sharon I."/>
            <person name="Castelle C.J."/>
            <person name="Probst A.J."/>
            <person name="Thomas B.C."/>
            <person name="Singh A."/>
            <person name="Wilkins M.J."/>
            <person name="Karaoz U."/>
            <person name="Brodie E.L."/>
            <person name="Williams K.H."/>
            <person name="Hubbard S.S."/>
            <person name="Banfield J.F."/>
        </authorList>
    </citation>
    <scope>NUCLEOTIDE SEQUENCE [LARGE SCALE GENOMIC DNA]</scope>
</reference>
<dbReference type="Proteomes" id="UP000178449">
    <property type="component" value="Unassembled WGS sequence"/>
</dbReference>